<dbReference type="PROSITE" id="PS51375">
    <property type="entry name" value="PPR"/>
    <property type="match status" value="2"/>
</dbReference>
<dbReference type="EMBL" id="OX459122">
    <property type="protein sequence ID" value="CAI9105662.1"/>
    <property type="molecule type" value="Genomic_DNA"/>
</dbReference>
<dbReference type="PANTHER" id="PTHR47936:SF1">
    <property type="entry name" value="PENTATRICOPEPTIDE REPEAT-CONTAINING PROTEIN GUN1, CHLOROPLASTIC"/>
    <property type="match status" value="1"/>
</dbReference>
<evidence type="ECO:0000313" key="5">
    <source>
        <dbReference type="Proteomes" id="UP001161247"/>
    </source>
</evidence>
<reference evidence="4" key="1">
    <citation type="submission" date="2023-03" db="EMBL/GenBank/DDBJ databases">
        <authorList>
            <person name="Julca I."/>
        </authorList>
    </citation>
    <scope>NUCLEOTIDE SEQUENCE</scope>
</reference>
<dbReference type="Gene3D" id="1.25.40.10">
    <property type="entry name" value="Tetratricopeptide repeat domain"/>
    <property type="match status" value="1"/>
</dbReference>
<dbReference type="InterPro" id="IPR002885">
    <property type="entry name" value="PPR_rpt"/>
</dbReference>
<dbReference type="GO" id="GO:0009507">
    <property type="term" value="C:chloroplast"/>
    <property type="evidence" value="ECO:0007669"/>
    <property type="project" value="TreeGrafter"/>
</dbReference>
<keyword evidence="5" id="KW-1185">Reference proteome</keyword>
<sequence>MTRFGIAPDVVTYNILADSYNVILKGMFQLGECSAAKELVRLDPDVVTYTRMITALCKEGLLEEANEVFIQMEANGCLANEITYNAIIRVLIKGDKYDDAAVYLQEMRSKGFVLNLSNSSDVLNIISRKKKCSSS</sequence>
<proteinExistence type="inferred from homology"/>
<gene>
    <name evidence="4" type="ORF">OLC1_LOCUS14309</name>
</gene>
<evidence type="ECO:0000256" key="1">
    <source>
        <dbReference type="ARBA" id="ARBA00007626"/>
    </source>
</evidence>
<accession>A0AAV1DFR8</accession>
<keyword evidence="2" id="KW-0677">Repeat</keyword>
<dbReference type="NCBIfam" id="TIGR00756">
    <property type="entry name" value="PPR"/>
    <property type="match status" value="2"/>
</dbReference>
<comment type="similarity">
    <text evidence="1">Belongs to the PPR family. P subfamily.</text>
</comment>
<dbReference type="GO" id="GO:0031930">
    <property type="term" value="P:mitochondria-nucleus signaling pathway"/>
    <property type="evidence" value="ECO:0007669"/>
    <property type="project" value="TreeGrafter"/>
</dbReference>
<evidence type="ECO:0000256" key="3">
    <source>
        <dbReference type="PROSITE-ProRule" id="PRU00708"/>
    </source>
</evidence>
<name>A0AAV1DFR8_OLDCO</name>
<feature type="repeat" description="PPR" evidence="3">
    <location>
        <begin position="80"/>
        <end position="114"/>
    </location>
</feature>
<dbReference type="AlphaFoldDB" id="A0AAV1DFR8"/>
<protein>
    <submittedName>
        <fullName evidence="4">OLC1v1004640C1</fullName>
    </submittedName>
</protein>
<dbReference type="InterPro" id="IPR011990">
    <property type="entry name" value="TPR-like_helical_dom_sf"/>
</dbReference>
<dbReference type="PANTHER" id="PTHR47936">
    <property type="entry name" value="PPR_LONG DOMAIN-CONTAINING PROTEIN"/>
    <property type="match status" value="1"/>
</dbReference>
<evidence type="ECO:0000256" key="2">
    <source>
        <dbReference type="ARBA" id="ARBA00022737"/>
    </source>
</evidence>
<feature type="repeat" description="PPR" evidence="3">
    <location>
        <begin position="45"/>
        <end position="79"/>
    </location>
</feature>
<dbReference type="Proteomes" id="UP001161247">
    <property type="component" value="Chromosome 5"/>
</dbReference>
<dbReference type="Pfam" id="PF13041">
    <property type="entry name" value="PPR_2"/>
    <property type="match status" value="1"/>
</dbReference>
<evidence type="ECO:0000313" key="4">
    <source>
        <dbReference type="EMBL" id="CAI9105662.1"/>
    </source>
</evidence>
<organism evidence="4 5">
    <name type="scientific">Oldenlandia corymbosa var. corymbosa</name>
    <dbReference type="NCBI Taxonomy" id="529605"/>
    <lineage>
        <taxon>Eukaryota</taxon>
        <taxon>Viridiplantae</taxon>
        <taxon>Streptophyta</taxon>
        <taxon>Embryophyta</taxon>
        <taxon>Tracheophyta</taxon>
        <taxon>Spermatophyta</taxon>
        <taxon>Magnoliopsida</taxon>
        <taxon>eudicotyledons</taxon>
        <taxon>Gunneridae</taxon>
        <taxon>Pentapetalae</taxon>
        <taxon>asterids</taxon>
        <taxon>lamiids</taxon>
        <taxon>Gentianales</taxon>
        <taxon>Rubiaceae</taxon>
        <taxon>Rubioideae</taxon>
        <taxon>Spermacoceae</taxon>
        <taxon>Hedyotis-Oldenlandia complex</taxon>
        <taxon>Oldenlandia</taxon>
    </lineage>
</organism>
<dbReference type="GO" id="GO:0010019">
    <property type="term" value="P:chloroplast-nucleus signaling pathway"/>
    <property type="evidence" value="ECO:0007669"/>
    <property type="project" value="TreeGrafter"/>
</dbReference>
<dbReference type="Pfam" id="PF01535">
    <property type="entry name" value="PPR"/>
    <property type="match status" value="1"/>
</dbReference>